<dbReference type="EMBL" id="JARBHB010000003">
    <property type="protein sequence ID" value="KAJ8889965.1"/>
    <property type="molecule type" value="Genomic_DNA"/>
</dbReference>
<feature type="region of interest" description="Disordered" evidence="1">
    <location>
        <begin position="45"/>
        <end position="87"/>
    </location>
</feature>
<dbReference type="Proteomes" id="UP001159363">
    <property type="component" value="Chromosome 3"/>
</dbReference>
<evidence type="ECO:0000313" key="3">
    <source>
        <dbReference type="Proteomes" id="UP001159363"/>
    </source>
</evidence>
<feature type="compositionally biased region" description="Polar residues" evidence="1">
    <location>
        <begin position="64"/>
        <end position="87"/>
    </location>
</feature>
<comment type="caution">
    <text evidence="2">The sequence shown here is derived from an EMBL/GenBank/DDBJ whole genome shotgun (WGS) entry which is preliminary data.</text>
</comment>
<organism evidence="2 3">
    <name type="scientific">Dryococelus australis</name>
    <dbReference type="NCBI Taxonomy" id="614101"/>
    <lineage>
        <taxon>Eukaryota</taxon>
        <taxon>Metazoa</taxon>
        <taxon>Ecdysozoa</taxon>
        <taxon>Arthropoda</taxon>
        <taxon>Hexapoda</taxon>
        <taxon>Insecta</taxon>
        <taxon>Pterygota</taxon>
        <taxon>Neoptera</taxon>
        <taxon>Polyneoptera</taxon>
        <taxon>Phasmatodea</taxon>
        <taxon>Verophasmatodea</taxon>
        <taxon>Anareolatae</taxon>
        <taxon>Phasmatidae</taxon>
        <taxon>Eurycanthinae</taxon>
        <taxon>Dryococelus</taxon>
    </lineage>
</organism>
<reference evidence="2 3" key="1">
    <citation type="submission" date="2023-02" db="EMBL/GenBank/DDBJ databases">
        <title>LHISI_Scaffold_Assembly.</title>
        <authorList>
            <person name="Stuart O.P."/>
            <person name="Cleave R."/>
            <person name="Magrath M.J.L."/>
            <person name="Mikheyev A.S."/>
        </authorList>
    </citation>
    <scope>NUCLEOTIDE SEQUENCE [LARGE SCALE GENOMIC DNA]</scope>
    <source>
        <strain evidence="2">Daus_M_001</strain>
        <tissue evidence="2">Leg muscle</tissue>
    </source>
</reference>
<keyword evidence="3" id="KW-1185">Reference proteome</keyword>
<sequence>MLTCCNTVYKAGRRLTPHHPFPLVFHSTCDYPAFNPAVVRVDSQHVQDQDEHVEEMNDPEVPSVLSSSQGNDNEFGSTDPISSSASSMVPELNSATLTISCLDFGHLISNRSVVALLTRKNTSGLKIDGCPHQTLNSR</sequence>
<accession>A0ABQ9I015</accession>
<evidence type="ECO:0000313" key="2">
    <source>
        <dbReference type="EMBL" id="KAJ8889965.1"/>
    </source>
</evidence>
<proteinExistence type="predicted"/>
<name>A0ABQ9I015_9NEOP</name>
<evidence type="ECO:0000256" key="1">
    <source>
        <dbReference type="SAM" id="MobiDB-lite"/>
    </source>
</evidence>
<protein>
    <submittedName>
        <fullName evidence="2">Uncharacterized protein</fullName>
    </submittedName>
</protein>
<gene>
    <name evidence="2" type="ORF">PR048_009470</name>
</gene>